<feature type="transmembrane region" description="Helical" evidence="1">
    <location>
        <begin position="12"/>
        <end position="30"/>
    </location>
</feature>
<organism evidence="2 3">
    <name type="scientific">Paenalkalicoccus suaedae</name>
    <dbReference type="NCBI Taxonomy" id="2592382"/>
    <lineage>
        <taxon>Bacteria</taxon>
        <taxon>Bacillati</taxon>
        <taxon>Bacillota</taxon>
        <taxon>Bacilli</taxon>
        <taxon>Bacillales</taxon>
        <taxon>Bacillaceae</taxon>
        <taxon>Paenalkalicoccus</taxon>
    </lineage>
</organism>
<keyword evidence="1" id="KW-0812">Transmembrane</keyword>
<name>A0A859FJV8_9BACI</name>
<keyword evidence="1" id="KW-0472">Membrane</keyword>
<reference evidence="3" key="1">
    <citation type="submission" date="2019-07" db="EMBL/GenBank/DDBJ databases">
        <title>Bacillus alkalisoli sp. nov. isolated from saline soil.</title>
        <authorList>
            <person name="Sun J.-Q."/>
            <person name="Xu L."/>
        </authorList>
    </citation>
    <scope>NUCLEOTIDE SEQUENCE [LARGE SCALE GENOMIC DNA]</scope>
    <source>
        <strain evidence="3">M4U3P1</strain>
    </source>
</reference>
<dbReference type="EMBL" id="CP041372">
    <property type="protein sequence ID" value="QKS73079.1"/>
    <property type="molecule type" value="Genomic_DNA"/>
</dbReference>
<evidence type="ECO:0000313" key="2">
    <source>
        <dbReference type="EMBL" id="QKS73079.1"/>
    </source>
</evidence>
<keyword evidence="3" id="KW-1185">Reference proteome</keyword>
<evidence type="ECO:0000313" key="3">
    <source>
        <dbReference type="Proteomes" id="UP000318138"/>
    </source>
</evidence>
<dbReference type="AlphaFoldDB" id="A0A859FJV8"/>
<evidence type="ECO:0000256" key="1">
    <source>
        <dbReference type="SAM" id="Phobius"/>
    </source>
</evidence>
<dbReference type="KEGG" id="psua:FLK61_41560"/>
<dbReference type="RefSeq" id="WP_176011042.1">
    <property type="nucleotide sequence ID" value="NZ_CP041372.2"/>
</dbReference>
<protein>
    <submittedName>
        <fullName evidence="2">Uncharacterized protein</fullName>
    </submittedName>
</protein>
<feature type="transmembrane region" description="Helical" evidence="1">
    <location>
        <begin position="36"/>
        <end position="57"/>
    </location>
</feature>
<sequence length="67" mass="7696">MKKDTLEAIRINLILFVALFITFSVNDIIINDQPIAWPWNFTVAFLLTAAFFGLRLVTKKKDAPKDK</sequence>
<accession>A0A859FJV8</accession>
<keyword evidence="1" id="KW-1133">Transmembrane helix</keyword>
<gene>
    <name evidence="2" type="ORF">FLK61_41560</name>
</gene>
<dbReference type="Proteomes" id="UP000318138">
    <property type="component" value="Chromosome"/>
</dbReference>
<proteinExistence type="predicted"/>